<feature type="region of interest" description="Disordered" evidence="9">
    <location>
        <begin position="178"/>
        <end position="232"/>
    </location>
</feature>
<reference evidence="13" key="1">
    <citation type="submission" date="2025-08" db="UniProtKB">
        <authorList>
            <consortium name="RefSeq"/>
        </authorList>
    </citation>
    <scope>IDENTIFICATION</scope>
</reference>
<evidence type="ECO:0000259" key="10">
    <source>
        <dbReference type="Pfam" id="PF00382"/>
    </source>
</evidence>
<evidence type="ECO:0000256" key="4">
    <source>
        <dbReference type="ARBA" id="ARBA00022771"/>
    </source>
</evidence>
<dbReference type="OrthoDB" id="511529at2759"/>
<evidence type="ECO:0000256" key="7">
    <source>
        <dbReference type="ARBA" id="ARBA00023163"/>
    </source>
</evidence>
<keyword evidence="12" id="KW-1185">Reference proteome</keyword>
<dbReference type="Pfam" id="PF08271">
    <property type="entry name" value="Zn_Ribbon_TF"/>
    <property type="match status" value="1"/>
</dbReference>
<dbReference type="SUPFAM" id="SSF57783">
    <property type="entry name" value="Zinc beta-ribbon"/>
    <property type="match status" value="1"/>
</dbReference>
<dbReference type="PANTHER" id="PTHR11618:SF4">
    <property type="entry name" value="TRANSCRIPTION FACTOR IIIB 90 KDA SUBUNIT"/>
    <property type="match status" value="1"/>
</dbReference>
<feature type="region of interest" description="Disordered" evidence="9">
    <location>
        <begin position="389"/>
        <end position="424"/>
    </location>
</feature>
<keyword evidence="7" id="KW-0804">Transcription</keyword>
<evidence type="ECO:0000259" key="11">
    <source>
        <dbReference type="Pfam" id="PF08271"/>
    </source>
</evidence>
<dbReference type="AlphaFoldDB" id="A0A6P6RYD9"/>
<evidence type="ECO:0000313" key="12">
    <source>
        <dbReference type="Proteomes" id="UP000515125"/>
    </source>
</evidence>
<dbReference type="RefSeq" id="XP_026192412.1">
    <property type="nucleotide sequence ID" value="XM_026336627.1"/>
</dbReference>
<dbReference type="PANTHER" id="PTHR11618">
    <property type="entry name" value="TRANSCRIPTION INITIATION FACTOR IIB-RELATED"/>
    <property type="match status" value="1"/>
</dbReference>
<comment type="similarity">
    <text evidence="2">Belongs to the TFIIB family.</text>
</comment>
<dbReference type="InterPro" id="IPR000812">
    <property type="entry name" value="TFIIB"/>
</dbReference>
<dbReference type="Proteomes" id="UP000515125">
    <property type="component" value="Unplaced"/>
</dbReference>
<dbReference type="GO" id="GO:0005634">
    <property type="term" value="C:nucleus"/>
    <property type="evidence" value="ECO:0007669"/>
    <property type="project" value="UniProtKB-SubCell"/>
</dbReference>
<dbReference type="GO" id="GO:0017025">
    <property type="term" value="F:TBP-class protein binding"/>
    <property type="evidence" value="ECO:0007669"/>
    <property type="project" value="InterPro"/>
</dbReference>
<evidence type="ECO:0000256" key="3">
    <source>
        <dbReference type="ARBA" id="ARBA00022723"/>
    </source>
</evidence>
<dbReference type="GO" id="GO:0008270">
    <property type="term" value="F:zinc ion binding"/>
    <property type="evidence" value="ECO:0007669"/>
    <property type="project" value="UniProtKB-KW"/>
</dbReference>
<dbReference type="InterPro" id="IPR013150">
    <property type="entry name" value="TFIIB_cyclin"/>
</dbReference>
<evidence type="ECO:0000313" key="13">
    <source>
        <dbReference type="RefSeq" id="XP_026192412.1"/>
    </source>
</evidence>
<dbReference type="SUPFAM" id="SSF47954">
    <property type="entry name" value="Cyclin-like"/>
    <property type="match status" value="1"/>
</dbReference>
<evidence type="ECO:0000256" key="2">
    <source>
        <dbReference type="ARBA" id="ARBA00010857"/>
    </source>
</evidence>
<dbReference type="GO" id="GO:0001006">
    <property type="term" value="F:RNA polymerase III type 3 promoter sequence-specific DNA binding"/>
    <property type="evidence" value="ECO:0007669"/>
    <property type="project" value="TreeGrafter"/>
</dbReference>
<accession>A0A6P6RYD9</accession>
<sequence>MTATASCRFCGSEELERSEHKGELTCCRCGAVLEESGVVEGLQFAESSGGGMAMAMRRDWITTGRRPMGLCGAALLIAARYHDVQIDAEEVATAVRVSCPTLSKRLYEFKKTAVAQLPASALGETDLLQLPALPLPPCRLAKKRHQQHVMFLAVVAYSASTLRRTVWGSMCLAEREAPLPLGDGPATADAASPVEKAASELPATAGDPRPSPEAPSAADQTSGGGGYDSHTGIIPLASQRVEGSEALCKELPSSGDILSVAGWMVEVISAPSGAAAAASGGDTAVAAAAVADAEEDDGRCRAGSGGSFAGVAAETAECEYAERGDREEEETIRAADSVNPLADLLRSVRARVDELLPTSEVSRITADGGSRHTVPVLLSAAASTAEAAPTAKETAASAASASNAERRGAAVEDEDAGDSDDGLDDMLLTEQEREAKALIWRRPQARRTAALAAAASAAESVRLSLEKRGKGLAQRIDEEALEALFAARRVVEL</sequence>
<evidence type="ECO:0000256" key="9">
    <source>
        <dbReference type="SAM" id="MobiDB-lite"/>
    </source>
</evidence>
<protein>
    <submittedName>
        <fullName evidence="13">Transcription factor IIIB 90 kDa subunit</fullName>
    </submittedName>
</protein>
<keyword evidence="5" id="KW-0862">Zinc</keyword>
<name>A0A6P6RYD9_9EIME</name>
<dbReference type="GO" id="GO:0070897">
    <property type="term" value="P:transcription preinitiation complex assembly"/>
    <property type="evidence" value="ECO:0007669"/>
    <property type="project" value="InterPro"/>
</dbReference>
<dbReference type="GO" id="GO:0000126">
    <property type="term" value="C:transcription factor TFIIIB complex"/>
    <property type="evidence" value="ECO:0007669"/>
    <property type="project" value="TreeGrafter"/>
</dbReference>
<evidence type="ECO:0000256" key="5">
    <source>
        <dbReference type="ARBA" id="ARBA00022833"/>
    </source>
</evidence>
<feature type="domain" description="TFIIB-type" evidence="11">
    <location>
        <begin position="7"/>
        <end position="46"/>
    </location>
</feature>
<evidence type="ECO:0000256" key="8">
    <source>
        <dbReference type="ARBA" id="ARBA00023242"/>
    </source>
</evidence>
<comment type="subcellular location">
    <subcellularLocation>
        <location evidence="1">Nucleus</location>
    </subcellularLocation>
</comment>
<feature type="compositionally biased region" description="Low complexity" evidence="9">
    <location>
        <begin position="389"/>
        <end position="403"/>
    </location>
</feature>
<organism evidence="12 13">
    <name type="scientific">Cyclospora cayetanensis</name>
    <dbReference type="NCBI Taxonomy" id="88456"/>
    <lineage>
        <taxon>Eukaryota</taxon>
        <taxon>Sar</taxon>
        <taxon>Alveolata</taxon>
        <taxon>Apicomplexa</taxon>
        <taxon>Conoidasida</taxon>
        <taxon>Coccidia</taxon>
        <taxon>Eucoccidiorida</taxon>
        <taxon>Eimeriorina</taxon>
        <taxon>Eimeriidae</taxon>
        <taxon>Cyclospora</taxon>
    </lineage>
</organism>
<dbReference type="InterPro" id="IPR036915">
    <property type="entry name" value="Cyclin-like_sf"/>
</dbReference>
<feature type="domain" description="Transcription factor TFIIB cyclin-like" evidence="10">
    <location>
        <begin position="54"/>
        <end position="112"/>
    </location>
</feature>
<keyword evidence="8" id="KW-0539">Nucleus</keyword>
<dbReference type="Pfam" id="PF00382">
    <property type="entry name" value="TFIIB"/>
    <property type="match status" value="1"/>
</dbReference>
<gene>
    <name evidence="13" type="primary">LOC34618486</name>
</gene>
<keyword evidence="4" id="KW-0863">Zinc-finger</keyword>
<evidence type="ECO:0000256" key="1">
    <source>
        <dbReference type="ARBA" id="ARBA00004123"/>
    </source>
</evidence>
<dbReference type="GO" id="GO:0000995">
    <property type="term" value="F:RNA polymerase III general transcription initiation factor activity"/>
    <property type="evidence" value="ECO:0007669"/>
    <property type="project" value="TreeGrafter"/>
</dbReference>
<dbReference type="GeneID" id="34618486"/>
<keyword evidence="3" id="KW-0479">Metal-binding</keyword>
<keyword evidence="6" id="KW-0805">Transcription regulation</keyword>
<evidence type="ECO:0000256" key="6">
    <source>
        <dbReference type="ARBA" id="ARBA00023015"/>
    </source>
</evidence>
<proteinExistence type="inferred from homology"/>
<dbReference type="Gene3D" id="1.10.472.10">
    <property type="entry name" value="Cyclin-like"/>
    <property type="match status" value="1"/>
</dbReference>
<dbReference type="Gene3D" id="1.10.472.170">
    <property type="match status" value="1"/>
</dbReference>
<dbReference type="InterPro" id="IPR013137">
    <property type="entry name" value="Znf_TFIIB"/>
</dbReference>
<feature type="compositionally biased region" description="Acidic residues" evidence="9">
    <location>
        <begin position="411"/>
        <end position="424"/>
    </location>
</feature>
<dbReference type="GO" id="GO:0097550">
    <property type="term" value="C:transcription preinitiation complex"/>
    <property type="evidence" value="ECO:0007669"/>
    <property type="project" value="TreeGrafter"/>
</dbReference>